<protein>
    <recommendedName>
        <fullName evidence="3 9">Urocanate hydratase</fullName>
        <shortName evidence="9">Urocanase</shortName>
        <ecNumber evidence="3 9">4.2.1.49</ecNumber>
    </recommendedName>
    <alternativeName>
        <fullName evidence="7 9">Imidazolonepropionate hydrolase</fullName>
    </alternativeName>
</protein>
<dbReference type="RefSeq" id="WP_237603508.1">
    <property type="nucleotide sequence ID" value="NZ_JAIRBA010000024.1"/>
</dbReference>
<feature type="domain" description="Urocanase C-terminal" evidence="12">
    <location>
        <begin position="434"/>
        <end position="637"/>
    </location>
</feature>
<reference evidence="13" key="1">
    <citation type="submission" date="2021-09" db="EMBL/GenBank/DDBJ databases">
        <title>Genome of Aequorivita sp. strain F47161.</title>
        <authorList>
            <person name="Wang Y."/>
        </authorList>
    </citation>
    <scope>NUCLEOTIDE SEQUENCE</scope>
    <source>
        <strain evidence="13">F47161</strain>
    </source>
</reference>
<comment type="pathway">
    <text evidence="1 9">Amino-acid degradation; L-histidine degradation into L-glutamate; N-formimidoyl-L-glutamate from L-histidine: step 2/3.</text>
</comment>
<dbReference type="PROSITE" id="PS01233">
    <property type="entry name" value="UROCANASE"/>
    <property type="match status" value="1"/>
</dbReference>
<sequence>MTFKEQIQQGIPSVLPEKKRYDSNINHAPKRKEILSKEEKDLALRNALRYFEPEHHATLLPEFREELETYGRIYMYRLRPNYKIYARPIDEYPGKSQQAKAIMLMIQNNLDYAVAQHPHELITYGGNGAVFQNWAQYLLVMKYLSEMTDEQTLAVYSGHPMGLFPSHKDAPRVVVTNGMMIPNYSKPNDWEKFNALGVTQYGQMTAGSYMYIGPQGIVHGTTITVLNGFRKIKKEPIGGLFVTSGLGGMSGAQPKAGNIAGCVTVCAEVNKKATETRHSQGWVDEVISDLDKLAKRVKEATSNKETVSIAYDGNVVEVWEKFAKENIKIDLGSDQTSLHNPWAGGYYPIGLSYEEANEMMANNPEKFKNEVQSSLRRQVEAINKHTAKGTYFFDYGNAFLLEASRAGADVLSEDKTKEFKYPSYVQDIMGPMCFDYGFGPFRWVCASGKAEDLQKTDEIACEVLEELMKNSPAEIQQQMQDNITWIKGAQENKLVVGSQARILYADADGRVQIASAFNKAIAEGKIGPVVLGRDHHDVSGTDSPYRETSNIYDGSRFTADMAIQNVIGDSFRGATWVSIHNGGGVGWGEVINGGFGMVLDGSIDAQRRLENMLFWDVNNGIARRSWARNDEAVFAIKRAMANNPHLKVTLPNFVDDKLFE</sequence>
<dbReference type="InterPro" id="IPR038364">
    <property type="entry name" value="Urocanase_central_sf"/>
</dbReference>
<evidence type="ECO:0000259" key="12">
    <source>
        <dbReference type="Pfam" id="PF17392"/>
    </source>
</evidence>
<dbReference type="GO" id="GO:0016153">
    <property type="term" value="F:urocanate hydratase activity"/>
    <property type="evidence" value="ECO:0007669"/>
    <property type="project" value="UniProtKB-UniRule"/>
</dbReference>
<dbReference type="HAMAP" id="MF_00577">
    <property type="entry name" value="HutU"/>
    <property type="match status" value="1"/>
</dbReference>
<comment type="caution">
    <text evidence="13">The sequence shown here is derived from an EMBL/GenBank/DDBJ whole genome shotgun (WGS) entry which is preliminary data.</text>
</comment>
<evidence type="ECO:0000256" key="1">
    <source>
        <dbReference type="ARBA" id="ARBA00004794"/>
    </source>
</evidence>
<dbReference type="GO" id="GO:0005737">
    <property type="term" value="C:cytoplasm"/>
    <property type="evidence" value="ECO:0007669"/>
    <property type="project" value="UniProtKB-SubCell"/>
</dbReference>
<proteinExistence type="inferred from homology"/>
<dbReference type="EC" id="4.2.1.49" evidence="3 9"/>
<evidence type="ECO:0000256" key="4">
    <source>
        <dbReference type="ARBA" id="ARBA00022808"/>
    </source>
</evidence>
<dbReference type="InterPro" id="IPR035085">
    <property type="entry name" value="Urocanase_Rossmann-like"/>
</dbReference>
<keyword evidence="4 9" id="KW-0369">Histidine metabolism</keyword>
<evidence type="ECO:0000256" key="9">
    <source>
        <dbReference type="HAMAP-Rule" id="MF_00577"/>
    </source>
</evidence>
<evidence type="ECO:0000256" key="3">
    <source>
        <dbReference type="ARBA" id="ARBA00011992"/>
    </source>
</evidence>
<dbReference type="InterPro" id="IPR023636">
    <property type="entry name" value="Urocanase_CS"/>
</dbReference>
<evidence type="ECO:0000256" key="8">
    <source>
        <dbReference type="ARBA" id="ARBA00047623"/>
    </source>
</evidence>
<dbReference type="InterPro" id="IPR023637">
    <property type="entry name" value="Urocanase-like"/>
</dbReference>
<keyword evidence="5 9" id="KW-0520">NAD</keyword>
<feature type="binding site" evidence="9">
    <location>
        <position position="395"/>
    </location>
    <ligand>
        <name>NAD(+)</name>
        <dbReference type="ChEBI" id="CHEBI:57540"/>
    </ligand>
</feature>
<evidence type="ECO:0000259" key="10">
    <source>
        <dbReference type="Pfam" id="PF01175"/>
    </source>
</evidence>
<dbReference type="GO" id="GO:0006548">
    <property type="term" value="P:L-histidine catabolic process"/>
    <property type="evidence" value="ECO:0007669"/>
    <property type="project" value="UniProtKB-UniRule"/>
</dbReference>
<dbReference type="SUPFAM" id="SSF111326">
    <property type="entry name" value="Urocanase"/>
    <property type="match status" value="1"/>
</dbReference>
<dbReference type="Gene3D" id="3.40.50.10730">
    <property type="entry name" value="Urocanase like domains"/>
    <property type="match status" value="1"/>
</dbReference>
<comment type="cofactor">
    <cofactor evidence="9">
        <name>NAD(+)</name>
        <dbReference type="ChEBI" id="CHEBI:57540"/>
    </cofactor>
    <text evidence="9">Binds 1 NAD(+) per subunit.</text>
</comment>
<dbReference type="Pfam" id="PF01175">
    <property type="entry name" value="Urocanase"/>
    <property type="match status" value="1"/>
</dbReference>
<comment type="subcellular location">
    <subcellularLocation>
        <location evidence="9">Cytoplasm</location>
    </subcellularLocation>
</comment>
<dbReference type="PIRSF" id="PIRSF001423">
    <property type="entry name" value="Urocanate_hydrat"/>
    <property type="match status" value="1"/>
</dbReference>
<feature type="domain" description="Urocanase N-terminal" evidence="11">
    <location>
        <begin position="84"/>
        <end position="210"/>
    </location>
</feature>
<feature type="domain" description="Urocanase Rossmann-like" evidence="10">
    <location>
        <begin position="213"/>
        <end position="428"/>
    </location>
</feature>
<feature type="binding site" evidence="9">
    <location>
        <position position="268"/>
    </location>
    <ligand>
        <name>NAD(+)</name>
        <dbReference type="ChEBI" id="CHEBI:57540"/>
    </ligand>
</feature>
<feature type="binding site" evidence="9">
    <location>
        <begin position="125"/>
        <end position="126"/>
    </location>
    <ligand>
        <name>NAD(+)</name>
        <dbReference type="ChEBI" id="CHEBI:57540"/>
    </ligand>
</feature>
<evidence type="ECO:0000256" key="5">
    <source>
        <dbReference type="ARBA" id="ARBA00023027"/>
    </source>
</evidence>
<dbReference type="InterPro" id="IPR055351">
    <property type="entry name" value="Urocanase"/>
</dbReference>
<name>A0A9X1QXQ7_9FLAO</name>
<dbReference type="FunFam" id="3.40.1770.10:FF:000002">
    <property type="entry name" value="Urocanate hydratase 1"/>
    <property type="match status" value="1"/>
</dbReference>
<evidence type="ECO:0000256" key="7">
    <source>
        <dbReference type="ARBA" id="ARBA00031640"/>
    </source>
</evidence>
<evidence type="ECO:0000256" key="6">
    <source>
        <dbReference type="ARBA" id="ARBA00023239"/>
    </source>
</evidence>
<dbReference type="AlphaFoldDB" id="A0A9X1QXQ7"/>
<feature type="binding site" evidence="9">
    <location>
        <position position="584"/>
    </location>
    <ligand>
        <name>NAD(+)</name>
        <dbReference type="ChEBI" id="CHEBI:57540"/>
    </ligand>
</feature>
<keyword evidence="6 9" id="KW-0456">Lyase</keyword>
<dbReference type="PANTHER" id="PTHR12216:SF3">
    <property type="entry name" value="UROCANATE HYDRATASE"/>
    <property type="match status" value="1"/>
</dbReference>
<comment type="function">
    <text evidence="9">Catalyzes the conversion of urocanate to 4-imidazolone-5-propionate.</text>
</comment>
<keyword evidence="14" id="KW-1185">Reference proteome</keyword>
<dbReference type="EMBL" id="JAIRBA010000024">
    <property type="protein sequence ID" value="MCG2419724.1"/>
    <property type="molecule type" value="Genomic_DNA"/>
</dbReference>
<dbReference type="NCBIfam" id="NF003820">
    <property type="entry name" value="PRK05414.1"/>
    <property type="match status" value="1"/>
</dbReference>
<gene>
    <name evidence="9" type="primary">hutU</name>
    <name evidence="13" type="ORF">K8089_11880</name>
</gene>
<dbReference type="Proteomes" id="UP001139461">
    <property type="component" value="Unassembled WGS sequence"/>
</dbReference>
<evidence type="ECO:0000256" key="2">
    <source>
        <dbReference type="ARBA" id="ARBA00007578"/>
    </source>
</evidence>
<comment type="catalytic activity">
    <reaction evidence="8 9">
        <text>4-imidazolone-5-propanoate = trans-urocanate + H2O</text>
        <dbReference type="Rhea" id="RHEA:13101"/>
        <dbReference type="ChEBI" id="CHEBI:15377"/>
        <dbReference type="ChEBI" id="CHEBI:17771"/>
        <dbReference type="ChEBI" id="CHEBI:77893"/>
        <dbReference type="EC" id="4.2.1.49"/>
    </reaction>
</comment>
<evidence type="ECO:0000313" key="13">
    <source>
        <dbReference type="EMBL" id="MCG2419724.1"/>
    </source>
</evidence>
<evidence type="ECO:0000259" key="11">
    <source>
        <dbReference type="Pfam" id="PF17391"/>
    </source>
</evidence>
<dbReference type="InterPro" id="IPR036190">
    <property type="entry name" value="Urocanase_sf"/>
</dbReference>
<feature type="binding site" evidence="9">
    <location>
        <position position="203"/>
    </location>
    <ligand>
        <name>NAD(+)</name>
        <dbReference type="ChEBI" id="CHEBI:57540"/>
    </ligand>
</feature>
<comment type="similarity">
    <text evidence="2 9">Belongs to the urocanase family.</text>
</comment>
<organism evidence="13 14">
    <name type="scientific">Aequorivita vitellina</name>
    <dbReference type="NCBI Taxonomy" id="2874475"/>
    <lineage>
        <taxon>Bacteria</taxon>
        <taxon>Pseudomonadati</taxon>
        <taxon>Bacteroidota</taxon>
        <taxon>Flavobacteriia</taxon>
        <taxon>Flavobacteriales</taxon>
        <taxon>Flavobacteriaceae</taxon>
        <taxon>Aequorivita</taxon>
    </lineage>
</organism>
<dbReference type="InterPro" id="IPR035401">
    <property type="entry name" value="Urocanase_C"/>
</dbReference>
<keyword evidence="9" id="KW-0963">Cytoplasm</keyword>
<dbReference type="InterPro" id="IPR035400">
    <property type="entry name" value="Urocanase_N"/>
</dbReference>
<accession>A0A9X1QXQ7</accession>
<dbReference type="Gene3D" id="3.40.1770.10">
    <property type="entry name" value="Urocanase superfamily"/>
    <property type="match status" value="2"/>
</dbReference>
<dbReference type="Pfam" id="PF17391">
    <property type="entry name" value="Urocanase_N"/>
    <property type="match status" value="1"/>
</dbReference>
<comment type="caution">
    <text evidence="9">Lacks conserved residue(s) required for the propagation of feature annotation.</text>
</comment>
<dbReference type="PANTHER" id="PTHR12216">
    <property type="entry name" value="UROCANATE HYDRATASE"/>
    <property type="match status" value="1"/>
</dbReference>
<evidence type="ECO:0000313" key="14">
    <source>
        <dbReference type="Proteomes" id="UP001139461"/>
    </source>
</evidence>
<dbReference type="Pfam" id="PF17392">
    <property type="entry name" value="Urocanase_C"/>
    <property type="match status" value="1"/>
</dbReference>